<accession>A0ABR1SUH4</accession>
<feature type="compositionally biased region" description="Low complexity" evidence="1">
    <location>
        <begin position="33"/>
        <end position="45"/>
    </location>
</feature>
<protein>
    <submittedName>
        <fullName evidence="2">Uncharacterized protein</fullName>
    </submittedName>
</protein>
<evidence type="ECO:0000313" key="3">
    <source>
        <dbReference type="Proteomes" id="UP001480595"/>
    </source>
</evidence>
<comment type="caution">
    <text evidence="2">The sequence shown here is derived from an EMBL/GenBank/DDBJ whole genome shotgun (WGS) entry which is preliminary data.</text>
</comment>
<keyword evidence="3" id="KW-1185">Reference proteome</keyword>
<gene>
    <name evidence="2" type="ORF">PG994_014731</name>
</gene>
<proteinExistence type="predicted"/>
<evidence type="ECO:0000313" key="2">
    <source>
        <dbReference type="EMBL" id="KAK8037964.1"/>
    </source>
</evidence>
<dbReference type="EMBL" id="JAQQWL010000016">
    <property type="protein sequence ID" value="KAK8037964.1"/>
    <property type="molecule type" value="Genomic_DNA"/>
</dbReference>
<feature type="compositionally biased region" description="Polar residues" evidence="1">
    <location>
        <begin position="57"/>
        <end position="92"/>
    </location>
</feature>
<evidence type="ECO:0000256" key="1">
    <source>
        <dbReference type="SAM" id="MobiDB-lite"/>
    </source>
</evidence>
<sequence length="195" mass="21258">MAQDVSSTAPPGEQTGDAQSVMGRPNRLRSETAVSASPSVLSAPSQDEVHPLGHLPQLQQGRRNAISGPSGQQGSEAPTIQAHGSDTSNNSHIGDHPNPLRSNHFVITEQLARILAREGSPPPHLPLRPWQRRLGTRRQRLHTWRAPRLPPIDEGLVWNKAPPMLRPPPPVAPKAETIGGGNRVHVTIHYMLCWI</sequence>
<feature type="region of interest" description="Disordered" evidence="1">
    <location>
        <begin position="1"/>
        <end position="101"/>
    </location>
</feature>
<dbReference type="Proteomes" id="UP001480595">
    <property type="component" value="Unassembled WGS sequence"/>
</dbReference>
<reference evidence="2 3" key="1">
    <citation type="submission" date="2023-01" db="EMBL/GenBank/DDBJ databases">
        <title>Analysis of 21 Apiospora genomes using comparative genomics revels a genus with tremendous synthesis potential of carbohydrate active enzymes and secondary metabolites.</title>
        <authorList>
            <person name="Sorensen T."/>
        </authorList>
    </citation>
    <scope>NUCLEOTIDE SEQUENCE [LARGE SCALE GENOMIC DNA]</scope>
    <source>
        <strain evidence="2 3">CBS 135458</strain>
    </source>
</reference>
<dbReference type="GeneID" id="92099203"/>
<organism evidence="2 3">
    <name type="scientific">Apiospora phragmitis</name>
    <dbReference type="NCBI Taxonomy" id="2905665"/>
    <lineage>
        <taxon>Eukaryota</taxon>
        <taxon>Fungi</taxon>
        <taxon>Dikarya</taxon>
        <taxon>Ascomycota</taxon>
        <taxon>Pezizomycotina</taxon>
        <taxon>Sordariomycetes</taxon>
        <taxon>Xylariomycetidae</taxon>
        <taxon>Amphisphaeriales</taxon>
        <taxon>Apiosporaceae</taxon>
        <taxon>Apiospora</taxon>
    </lineage>
</organism>
<dbReference type="RefSeq" id="XP_066707816.1">
    <property type="nucleotide sequence ID" value="XM_066866140.1"/>
</dbReference>
<name>A0ABR1SUH4_9PEZI</name>